<dbReference type="InterPro" id="IPR000641">
    <property type="entry name" value="CbxX/CfxQ"/>
</dbReference>
<evidence type="ECO:0000259" key="4">
    <source>
        <dbReference type="SMART" id="SM00382"/>
    </source>
</evidence>
<dbReference type="GO" id="GO:0005524">
    <property type="term" value="F:ATP binding"/>
    <property type="evidence" value="ECO:0007669"/>
    <property type="project" value="UniProtKB-KW"/>
</dbReference>
<dbReference type="EMBL" id="QSIS01000002">
    <property type="protein sequence ID" value="RHD10400.1"/>
    <property type="molecule type" value="Genomic_DNA"/>
</dbReference>
<name>A0A415MD80_9FIRM</name>
<dbReference type="GO" id="GO:0016887">
    <property type="term" value="F:ATP hydrolysis activity"/>
    <property type="evidence" value="ECO:0007669"/>
    <property type="project" value="InterPro"/>
</dbReference>
<dbReference type="InterPro" id="IPR003959">
    <property type="entry name" value="ATPase_AAA_core"/>
</dbReference>
<comment type="similarity">
    <text evidence="1">Belongs to the CbxX/CfxQ family.</text>
</comment>
<gene>
    <name evidence="6" type="ORF">DW007_04210</name>
    <name evidence="5" type="ORF">DW811_01770</name>
</gene>
<dbReference type="FunFam" id="3.40.50.300:FF:000216">
    <property type="entry name" value="Type VII secretion ATPase EccA"/>
    <property type="match status" value="1"/>
</dbReference>
<proteinExistence type="inferred from homology"/>
<evidence type="ECO:0000256" key="3">
    <source>
        <dbReference type="ARBA" id="ARBA00022840"/>
    </source>
</evidence>
<dbReference type="Pfam" id="PF00004">
    <property type="entry name" value="AAA"/>
    <property type="match status" value="1"/>
</dbReference>
<dbReference type="EMBL" id="QROY01000003">
    <property type="protein sequence ID" value="RHL70186.1"/>
    <property type="molecule type" value="Genomic_DNA"/>
</dbReference>
<accession>A0A415MD80</accession>
<keyword evidence="3" id="KW-0067">ATP-binding</keyword>
<dbReference type="InterPro" id="IPR003593">
    <property type="entry name" value="AAA+_ATPase"/>
</dbReference>
<dbReference type="Proteomes" id="UP000284794">
    <property type="component" value="Unassembled WGS sequence"/>
</dbReference>
<evidence type="ECO:0000313" key="7">
    <source>
        <dbReference type="Proteomes" id="UP000284794"/>
    </source>
</evidence>
<evidence type="ECO:0000313" key="6">
    <source>
        <dbReference type="EMBL" id="RHL70186.1"/>
    </source>
</evidence>
<dbReference type="SMART" id="SM00382">
    <property type="entry name" value="AAA"/>
    <property type="match status" value="1"/>
</dbReference>
<dbReference type="PANTHER" id="PTHR43392:SF2">
    <property type="entry name" value="AAA-TYPE ATPASE FAMILY PROTEIN _ ANKYRIN REPEAT FAMILY PROTEIN"/>
    <property type="match status" value="1"/>
</dbReference>
<sequence length="675" mass="78068">MLFYEASAKIQSCRIVEKYLKNSNGERSIHDQDERIWCDLEDCAIEYSGEHEYKIVVFVCYIDTNISNGRVEFRVISNNYTENAMEHIYSYIEKCGMKIYDFNIRETTYDRVNKMEDRLFHLDYEVVDRFFSCDFMKSGERRKKCREIYVDTNILKKQLYDKAVKLNCSETLLPELERIFVNRNTTNYLGNPVQYIITCSRNSVGYEIAKVIIAALYKQNRLRSSRIWISGLLSDQNESYGYSYCEASSVGIVIPDMKDVDDEYDKNRLRKAADRIGLMIEEYSSNVLTFVFVRRGNKRIKELIKDSAHNTNFCEIRQNTYMGAQAREYIKRDLIDKGIDESVADKIDIADDIEYYPDELDAKIHKCLGNILCTDIYSQYADYEIKHVERIKEREGNAYLELKSMIGLNNPKNIIDKIISYYNTRKIYRANGIEPPLSAVHMVFTGNPGTAKTTVARLFADILRDNKILPEGALIEAGRSDLVGEYVGQTAPKVKSLFRRAKGNVLFIDEAYSLVDGRRGLYGDEAINTLVQEMENNREDTIVILAGYPDKMQQFLDTNPGLTSRIAFHINFDDYTEEELYEILISMASKSGVRLSDEVHEKVIEIFGHACKHKDFGNGRFVRNIYEQALMNQTLRIARSTGQPSEKELRTLEAEDFNNLEVKETSEKEGRVIGF</sequence>
<reference evidence="7 8" key="1">
    <citation type="submission" date="2018-08" db="EMBL/GenBank/DDBJ databases">
        <title>A genome reference for cultivated species of the human gut microbiota.</title>
        <authorList>
            <person name="Zou Y."/>
            <person name="Xue W."/>
            <person name="Luo G."/>
        </authorList>
    </citation>
    <scope>NUCLEOTIDE SEQUENCE [LARGE SCALE GENOMIC DNA]</scope>
    <source>
        <strain evidence="6 8">AF36-7BH</strain>
        <strain evidence="5 7">AM32-2AC</strain>
    </source>
</reference>
<dbReference type="InterPro" id="IPR050773">
    <property type="entry name" value="CbxX/CfxQ_RuBisCO_ESX"/>
</dbReference>
<dbReference type="Gene3D" id="3.40.50.300">
    <property type="entry name" value="P-loop containing nucleotide triphosphate hydrolases"/>
    <property type="match status" value="1"/>
</dbReference>
<dbReference type="InterPro" id="IPR027417">
    <property type="entry name" value="P-loop_NTPase"/>
</dbReference>
<evidence type="ECO:0000256" key="1">
    <source>
        <dbReference type="ARBA" id="ARBA00010378"/>
    </source>
</evidence>
<dbReference type="Gene3D" id="1.10.8.60">
    <property type="match status" value="1"/>
</dbReference>
<dbReference type="PRINTS" id="PR00819">
    <property type="entry name" value="CBXCFQXSUPER"/>
</dbReference>
<feature type="domain" description="AAA+ ATPase" evidence="4">
    <location>
        <begin position="438"/>
        <end position="576"/>
    </location>
</feature>
<comment type="caution">
    <text evidence="6">The sequence shown here is derived from an EMBL/GenBank/DDBJ whole genome shotgun (WGS) entry which is preliminary data.</text>
</comment>
<dbReference type="AlphaFoldDB" id="A0A415MD80"/>
<dbReference type="InterPro" id="IPR041627">
    <property type="entry name" value="AAA_lid_6"/>
</dbReference>
<dbReference type="PANTHER" id="PTHR43392">
    <property type="entry name" value="AAA-TYPE ATPASE FAMILY PROTEIN / ANKYRIN REPEAT FAMILY PROTEIN"/>
    <property type="match status" value="1"/>
</dbReference>
<evidence type="ECO:0000313" key="8">
    <source>
        <dbReference type="Proteomes" id="UP000285201"/>
    </source>
</evidence>
<dbReference type="SUPFAM" id="SSF52540">
    <property type="entry name" value="P-loop containing nucleoside triphosphate hydrolases"/>
    <property type="match status" value="1"/>
</dbReference>
<evidence type="ECO:0000313" key="5">
    <source>
        <dbReference type="EMBL" id="RHD10400.1"/>
    </source>
</evidence>
<organism evidence="6 8">
    <name type="scientific">Lachnospira eligens</name>
    <dbReference type="NCBI Taxonomy" id="39485"/>
    <lineage>
        <taxon>Bacteria</taxon>
        <taxon>Bacillati</taxon>
        <taxon>Bacillota</taxon>
        <taxon>Clostridia</taxon>
        <taxon>Lachnospirales</taxon>
        <taxon>Lachnospiraceae</taxon>
        <taxon>Lachnospira</taxon>
    </lineage>
</organism>
<protein>
    <submittedName>
        <fullName evidence="6">AAA family ATPase</fullName>
    </submittedName>
</protein>
<dbReference type="RefSeq" id="WP_118148095.1">
    <property type="nucleotide sequence ID" value="NZ_QRNK01000117.1"/>
</dbReference>
<evidence type="ECO:0000256" key="2">
    <source>
        <dbReference type="ARBA" id="ARBA00022741"/>
    </source>
</evidence>
<dbReference type="Proteomes" id="UP000285201">
    <property type="component" value="Unassembled WGS sequence"/>
</dbReference>
<keyword evidence="2" id="KW-0547">Nucleotide-binding</keyword>
<dbReference type="Pfam" id="PF17866">
    <property type="entry name" value="AAA_lid_6"/>
    <property type="match status" value="1"/>
</dbReference>